<evidence type="ECO:0000256" key="5">
    <source>
        <dbReference type="ARBA" id="ARBA00022519"/>
    </source>
</evidence>
<dbReference type="GO" id="GO:0015424">
    <property type="term" value="F:ABC-type amino acid transporter activity"/>
    <property type="evidence" value="ECO:0007669"/>
    <property type="project" value="InterPro"/>
</dbReference>
<evidence type="ECO:0000256" key="3">
    <source>
        <dbReference type="ARBA" id="ARBA00022448"/>
    </source>
</evidence>
<comment type="similarity">
    <text evidence="2">Belongs to the ABC transporter superfamily.</text>
</comment>
<evidence type="ECO:0000256" key="2">
    <source>
        <dbReference type="ARBA" id="ARBA00005417"/>
    </source>
</evidence>
<dbReference type="RefSeq" id="WP_244179388.1">
    <property type="nucleotide sequence ID" value="NZ_CAJNBA010000004.1"/>
</dbReference>
<dbReference type="InterPro" id="IPR017871">
    <property type="entry name" value="ABC_transporter-like_CS"/>
</dbReference>
<dbReference type="Gene3D" id="3.40.50.300">
    <property type="entry name" value="P-loop containing nucleotide triphosphate hydrolases"/>
    <property type="match status" value="1"/>
</dbReference>
<evidence type="ECO:0000256" key="1">
    <source>
        <dbReference type="ARBA" id="ARBA00004202"/>
    </source>
</evidence>
<evidence type="ECO:0000259" key="9">
    <source>
        <dbReference type="PROSITE" id="PS50893"/>
    </source>
</evidence>
<dbReference type="Proteomes" id="UP000198844">
    <property type="component" value="Unassembled WGS sequence"/>
</dbReference>
<dbReference type="GO" id="GO:0005886">
    <property type="term" value="C:plasma membrane"/>
    <property type="evidence" value="ECO:0007669"/>
    <property type="project" value="UniProtKB-SubCell"/>
</dbReference>
<dbReference type="GO" id="GO:0016887">
    <property type="term" value="F:ATP hydrolysis activity"/>
    <property type="evidence" value="ECO:0007669"/>
    <property type="project" value="InterPro"/>
</dbReference>
<keyword evidence="8" id="KW-0472">Membrane</keyword>
<evidence type="ECO:0000256" key="7">
    <source>
        <dbReference type="ARBA" id="ARBA00022840"/>
    </source>
</evidence>
<proteinExistence type="inferred from homology"/>
<evidence type="ECO:0000256" key="6">
    <source>
        <dbReference type="ARBA" id="ARBA00022741"/>
    </source>
</evidence>
<keyword evidence="6" id="KW-0547">Nucleotide-binding</keyword>
<gene>
    <name evidence="10" type="ORF">SAMN05192563_1009200</name>
</gene>
<dbReference type="PANTHER" id="PTHR43166:SF35">
    <property type="entry name" value="L-CYSTINE IMPORT ATP-BINDING PROTEIN TCYN"/>
    <property type="match status" value="1"/>
</dbReference>
<dbReference type="InterPro" id="IPR030679">
    <property type="entry name" value="ABC_ATPase_HisP-typ"/>
</dbReference>
<evidence type="ECO:0000313" key="10">
    <source>
        <dbReference type="EMBL" id="SFU09916.1"/>
    </source>
</evidence>
<keyword evidence="4" id="KW-1003">Cell membrane</keyword>
<dbReference type="EMBL" id="FPBH01000009">
    <property type="protein sequence ID" value="SFU09916.1"/>
    <property type="molecule type" value="Genomic_DNA"/>
</dbReference>
<dbReference type="InterPro" id="IPR050086">
    <property type="entry name" value="MetN_ABC_transporter-like"/>
</dbReference>
<dbReference type="GO" id="GO:0005524">
    <property type="term" value="F:ATP binding"/>
    <property type="evidence" value="ECO:0007669"/>
    <property type="project" value="UniProtKB-KW"/>
</dbReference>
<reference evidence="10 11" key="1">
    <citation type="submission" date="2016-10" db="EMBL/GenBank/DDBJ databases">
        <authorList>
            <person name="de Groot N.N."/>
        </authorList>
    </citation>
    <scope>NUCLEOTIDE SEQUENCE [LARGE SCALE GENOMIC DNA]</scope>
    <source>
        <strain evidence="10 11">LMG 27731</strain>
    </source>
</reference>
<dbReference type="PROSITE" id="PS00211">
    <property type="entry name" value="ABC_TRANSPORTER_1"/>
    <property type="match status" value="1"/>
</dbReference>
<feature type="domain" description="ABC transporter" evidence="9">
    <location>
        <begin position="16"/>
        <end position="259"/>
    </location>
</feature>
<sequence length="264" mass="28846">MKPDLNGTANPSTSILEVRALEKSFGAVRVLKGIDLRIRPGEVSFFIGPSGGGKSTLLRCINFLDMPTGGEIHFDGERLCHQDGATFRTKPEAQLRIARRKMPMVFQQFNLFAHRTVLENVIEGPIHVQRRQRDEVISEASAILHQVGLGNRLGYYPDQLSGGQRQRVAIARALAMKPKVVLFDEPTSALDPELVAGVLDTIRTLADAGLTLAIVTHEMAFARKLADTIHFVADGVILESGTPDSILGATGNSRIADFIRAVER</sequence>
<organism evidence="10 11">
    <name type="scientific">Paraburkholderia aspalathi</name>
    <dbReference type="NCBI Taxonomy" id="1324617"/>
    <lineage>
        <taxon>Bacteria</taxon>
        <taxon>Pseudomonadati</taxon>
        <taxon>Pseudomonadota</taxon>
        <taxon>Betaproteobacteria</taxon>
        <taxon>Burkholderiales</taxon>
        <taxon>Burkholderiaceae</taxon>
        <taxon>Paraburkholderia</taxon>
    </lineage>
</organism>
<dbReference type="SUPFAM" id="SSF52540">
    <property type="entry name" value="P-loop containing nucleoside triphosphate hydrolases"/>
    <property type="match status" value="1"/>
</dbReference>
<dbReference type="InterPro" id="IPR003439">
    <property type="entry name" value="ABC_transporter-like_ATP-bd"/>
</dbReference>
<dbReference type="PIRSF" id="PIRSF039085">
    <property type="entry name" value="ABC_ATPase_HisP"/>
    <property type="match status" value="1"/>
</dbReference>
<dbReference type="InterPro" id="IPR027417">
    <property type="entry name" value="P-loop_NTPase"/>
</dbReference>
<comment type="subcellular location">
    <subcellularLocation>
        <location evidence="1">Cell membrane</location>
        <topology evidence="1">Peripheral membrane protein</topology>
    </subcellularLocation>
</comment>
<dbReference type="PANTHER" id="PTHR43166">
    <property type="entry name" value="AMINO ACID IMPORT ATP-BINDING PROTEIN"/>
    <property type="match status" value="1"/>
</dbReference>
<keyword evidence="3" id="KW-0813">Transport</keyword>
<keyword evidence="7 10" id="KW-0067">ATP-binding</keyword>
<dbReference type="InterPro" id="IPR003593">
    <property type="entry name" value="AAA+_ATPase"/>
</dbReference>
<keyword evidence="5" id="KW-0997">Cell inner membrane</keyword>
<evidence type="ECO:0000256" key="4">
    <source>
        <dbReference type="ARBA" id="ARBA00022475"/>
    </source>
</evidence>
<dbReference type="Pfam" id="PF00005">
    <property type="entry name" value="ABC_tran"/>
    <property type="match status" value="1"/>
</dbReference>
<protein>
    <submittedName>
        <fullName evidence="10">Polar amino acid transport system ATP-binding protein</fullName>
    </submittedName>
</protein>
<dbReference type="GeneID" id="77196802"/>
<name>A0A1I7DE92_9BURK</name>
<evidence type="ECO:0000313" key="11">
    <source>
        <dbReference type="Proteomes" id="UP000198844"/>
    </source>
</evidence>
<dbReference type="PROSITE" id="PS50893">
    <property type="entry name" value="ABC_TRANSPORTER_2"/>
    <property type="match status" value="1"/>
</dbReference>
<evidence type="ECO:0000256" key="8">
    <source>
        <dbReference type="ARBA" id="ARBA00023136"/>
    </source>
</evidence>
<accession>A0A1I7DE92</accession>
<dbReference type="SMART" id="SM00382">
    <property type="entry name" value="AAA"/>
    <property type="match status" value="1"/>
</dbReference>
<dbReference type="AlphaFoldDB" id="A0A1I7DE92"/>